<name>A0A645DRG3_9ZZZZ</name>
<protein>
    <recommendedName>
        <fullName evidence="2">Addiction module toxin RelE</fullName>
    </recommendedName>
</protein>
<evidence type="ECO:0008006" key="2">
    <source>
        <dbReference type="Google" id="ProtNLM"/>
    </source>
</evidence>
<reference evidence="1" key="1">
    <citation type="submission" date="2019-08" db="EMBL/GenBank/DDBJ databases">
        <authorList>
            <person name="Kucharzyk K."/>
            <person name="Murdoch R.W."/>
            <person name="Higgins S."/>
            <person name="Loffler F."/>
        </authorList>
    </citation>
    <scope>NUCLEOTIDE SEQUENCE</scope>
</reference>
<comment type="caution">
    <text evidence="1">The sequence shown here is derived from an EMBL/GenBank/DDBJ whole genome shotgun (WGS) entry which is preliminary data.</text>
</comment>
<dbReference type="AlphaFoldDB" id="A0A645DRG3"/>
<organism evidence="1">
    <name type="scientific">bioreactor metagenome</name>
    <dbReference type="NCBI Taxonomy" id="1076179"/>
    <lineage>
        <taxon>unclassified sequences</taxon>
        <taxon>metagenomes</taxon>
        <taxon>ecological metagenomes</taxon>
    </lineage>
</organism>
<proteinExistence type="predicted"/>
<dbReference type="EMBL" id="VSSQ01038915">
    <property type="protein sequence ID" value="MPM91917.1"/>
    <property type="molecule type" value="Genomic_DNA"/>
</dbReference>
<dbReference type="InterPro" id="IPR035093">
    <property type="entry name" value="RelE/ParE_toxin_dom_sf"/>
</dbReference>
<dbReference type="SUPFAM" id="SSF143011">
    <property type="entry name" value="RelE-like"/>
    <property type="match status" value="1"/>
</dbReference>
<gene>
    <name evidence="1" type="ORF">SDC9_139051</name>
</gene>
<sequence>MRKIEISTEVQKDIEKFDGRETQWTKAIIRYLEDEHNSIETIKQKFKPLHGDLCGYYKAKHRGFGIRLVFRILSDTELIMYIEKLKPNEVITECIQLLAVGKRDKIYDLAKKRSDNK</sequence>
<evidence type="ECO:0000313" key="1">
    <source>
        <dbReference type="EMBL" id="MPM91917.1"/>
    </source>
</evidence>
<accession>A0A645DRG3</accession>
<dbReference type="Gene3D" id="3.30.2310.20">
    <property type="entry name" value="RelE-like"/>
    <property type="match status" value="1"/>
</dbReference>